<organism evidence="2 3">
    <name type="scientific">Brachionus plicatilis</name>
    <name type="common">Marine rotifer</name>
    <name type="synonym">Brachionus muelleri</name>
    <dbReference type="NCBI Taxonomy" id="10195"/>
    <lineage>
        <taxon>Eukaryota</taxon>
        <taxon>Metazoa</taxon>
        <taxon>Spiralia</taxon>
        <taxon>Gnathifera</taxon>
        <taxon>Rotifera</taxon>
        <taxon>Eurotatoria</taxon>
        <taxon>Monogononta</taxon>
        <taxon>Pseudotrocha</taxon>
        <taxon>Ploima</taxon>
        <taxon>Brachionidae</taxon>
        <taxon>Brachionus</taxon>
    </lineage>
</organism>
<dbReference type="AlphaFoldDB" id="A0A3M7QIY2"/>
<keyword evidence="1" id="KW-0472">Membrane</keyword>
<comment type="caution">
    <text evidence="2">The sequence shown here is derived from an EMBL/GenBank/DDBJ whole genome shotgun (WGS) entry which is preliminary data.</text>
</comment>
<evidence type="ECO:0000313" key="2">
    <source>
        <dbReference type="EMBL" id="RNA11239.1"/>
    </source>
</evidence>
<evidence type="ECO:0000313" key="3">
    <source>
        <dbReference type="Proteomes" id="UP000276133"/>
    </source>
</evidence>
<keyword evidence="1" id="KW-1133">Transmembrane helix</keyword>
<accession>A0A3M7QIY2</accession>
<dbReference type="Proteomes" id="UP000276133">
    <property type="component" value="Unassembled WGS sequence"/>
</dbReference>
<evidence type="ECO:0000256" key="1">
    <source>
        <dbReference type="SAM" id="Phobius"/>
    </source>
</evidence>
<proteinExistence type="predicted"/>
<protein>
    <submittedName>
        <fullName evidence="2">Uncharacterized protein</fullName>
    </submittedName>
</protein>
<dbReference type="EMBL" id="REGN01006009">
    <property type="protein sequence ID" value="RNA11239.1"/>
    <property type="molecule type" value="Genomic_DNA"/>
</dbReference>
<feature type="transmembrane region" description="Helical" evidence="1">
    <location>
        <begin position="56"/>
        <end position="78"/>
    </location>
</feature>
<sequence>MFLPILTSPKLPLPNLRPILNKLAITNCLLLFADSSADFVSYEYIGLSRNFFLRKIVSVHVVVLSITTTSTLANLNLYRRSGHLLINILKDFTKAYNYCLTINKSKQ</sequence>
<keyword evidence="1" id="KW-0812">Transmembrane</keyword>
<keyword evidence="3" id="KW-1185">Reference proteome</keyword>
<reference evidence="2 3" key="1">
    <citation type="journal article" date="2018" name="Sci. Rep.">
        <title>Genomic signatures of local adaptation to the degree of environmental predictability in rotifers.</title>
        <authorList>
            <person name="Franch-Gras L."/>
            <person name="Hahn C."/>
            <person name="Garcia-Roger E.M."/>
            <person name="Carmona M.J."/>
            <person name="Serra M."/>
            <person name="Gomez A."/>
        </authorList>
    </citation>
    <scope>NUCLEOTIDE SEQUENCE [LARGE SCALE GENOMIC DNA]</scope>
    <source>
        <strain evidence="2">HYR1</strain>
    </source>
</reference>
<name>A0A3M7QIY2_BRAPC</name>
<gene>
    <name evidence="2" type="ORF">BpHYR1_014609</name>
</gene>